<keyword evidence="5" id="KW-0812">Transmembrane</keyword>
<evidence type="ECO:0000256" key="4">
    <source>
        <dbReference type="SAM" id="Coils"/>
    </source>
</evidence>
<evidence type="ECO:0000313" key="7">
    <source>
        <dbReference type="EMBL" id="SHJ46364.1"/>
    </source>
</evidence>
<dbReference type="SMART" id="SM00388">
    <property type="entry name" value="HisKA"/>
    <property type="match status" value="1"/>
</dbReference>
<feature type="coiled-coil region" evidence="4">
    <location>
        <begin position="195"/>
        <end position="222"/>
    </location>
</feature>
<dbReference type="EC" id="2.7.13.3" evidence="2"/>
<proteinExistence type="predicted"/>
<dbReference type="PANTHER" id="PTHR43547:SF2">
    <property type="entry name" value="HYBRID SIGNAL TRANSDUCTION HISTIDINE KINASE C"/>
    <property type="match status" value="1"/>
</dbReference>
<dbReference type="Gene3D" id="1.10.287.130">
    <property type="match status" value="1"/>
</dbReference>
<name>A0A1M6JI55_REIAG</name>
<dbReference type="EMBL" id="FRAA01000001">
    <property type="protein sequence ID" value="SHJ46364.1"/>
    <property type="molecule type" value="Genomic_DNA"/>
</dbReference>
<dbReference type="PROSITE" id="PS50109">
    <property type="entry name" value="HIS_KIN"/>
    <property type="match status" value="1"/>
</dbReference>
<keyword evidence="5" id="KW-1133">Transmembrane helix</keyword>
<feature type="transmembrane region" description="Helical" evidence="5">
    <location>
        <begin position="175"/>
        <end position="194"/>
    </location>
</feature>
<feature type="transmembrane region" description="Helical" evidence="5">
    <location>
        <begin position="139"/>
        <end position="155"/>
    </location>
</feature>
<dbReference type="SUPFAM" id="SSF47384">
    <property type="entry name" value="Homodimeric domain of signal transducing histidine kinase"/>
    <property type="match status" value="1"/>
</dbReference>
<dbReference type="AlphaFoldDB" id="A0A1M6JI55"/>
<feature type="transmembrane region" description="Helical" evidence="5">
    <location>
        <begin position="39"/>
        <end position="61"/>
    </location>
</feature>
<dbReference type="CDD" id="cd00075">
    <property type="entry name" value="HATPase"/>
    <property type="match status" value="1"/>
</dbReference>
<dbReference type="Gene3D" id="3.30.565.10">
    <property type="entry name" value="Histidine kinase-like ATPase, C-terminal domain"/>
    <property type="match status" value="1"/>
</dbReference>
<gene>
    <name evidence="7" type="ORF">SAMN04488028_101202</name>
</gene>
<feature type="transmembrane region" description="Helical" evidence="5">
    <location>
        <begin position="117"/>
        <end position="134"/>
    </location>
</feature>
<dbReference type="InterPro" id="IPR004358">
    <property type="entry name" value="Sig_transdc_His_kin-like_C"/>
</dbReference>
<organism evidence="7 8">
    <name type="scientific">Reichenbachiella agariperforans</name>
    <dbReference type="NCBI Taxonomy" id="156994"/>
    <lineage>
        <taxon>Bacteria</taxon>
        <taxon>Pseudomonadati</taxon>
        <taxon>Bacteroidota</taxon>
        <taxon>Cytophagia</taxon>
        <taxon>Cytophagales</taxon>
        <taxon>Reichenbachiellaceae</taxon>
        <taxon>Reichenbachiella</taxon>
    </lineage>
</organism>
<evidence type="ECO:0000256" key="5">
    <source>
        <dbReference type="SAM" id="Phobius"/>
    </source>
</evidence>
<keyword evidence="7" id="KW-0418">Kinase</keyword>
<dbReference type="PRINTS" id="PR00344">
    <property type="entry name" value="BCTRLSENSOR"/>
</dbReference>
<accession>A0A1M6JI55</accession>
<dbReference type="GO" id="GO:0000155">
    <property type="term" value="F:phosphorelay sensor kinase activity"/>
    <property type="evidence" value="ECO:0007669"/>
    <property type="project" value="InterPro"/>
</dbReference>
<comment type="catalytic activity">
    <reaction evidence="1">
        <text>ATP + protein L-histidine = ADP + protein N-phospho-L-histidine.</text>
        <dbReference type="EC" id="2.7.13.3"/>
    </reaction>
</comment>
<sequence length="460" mass="51837">MDIFGTRKLNKVMKIESAIDFFIHPVHFENPNVLRRARLFVRACLLTSFFSSSYIWMSVIFGYERGVYLMLFNVIGFLLLPLYAKTKVSIVLLGNVYVLIGAVAIVILTYYSGGVWSAIYPWIISIPVLALLVVNKSSGIIWGAISFLAMLWFGYKAYIGVELPVEYNPELRVEWYISVLPGLLLIVLFIAFVFESIQAKALEVLERNNKELKEQKETILLQSIELEKVVGEKDNIIRVLAHDLKSPLSNIQSLAKFINQDIDLEQKKLFVQLIERSSVNAQNLVNRVLEMDAAGQSDLNIQLVPVNTVSIIRNIIQPIKEGAKAKNIVLLFEDHTENALCDLDEIYLTLILENLISNAIKFSPENKKIHVVSTNEDNMLVISVIDEGPGIVEEDVNMLFKKFTKLRSRPTAGESSAGLGLSLVKRYVEMMGGRVWYEDAKTGGANFRVAFQLSPSKVID</sequence>
<evidence type="ECO:0000256" key="2">
    <source>
        <dbReference type="ARBA" id="ARBA00012438"/>
    </source>
</evidence>
<dbReference type="Pfam" id="PF00512">
    <property type="entry name" value="HisKA"/>
    <property type="match status" value="1"/>
</dbReference>
<dbReference type="Proteomes" id="UP000184474">
    <property type="component" value="Unassembled WGS sequence"/>
</dbReference>
<dbReference type="SUPFAM" id="SSF55874">
    <property type="entry name" value="ATPase domain of HSP90 chaperone/DNA topoisomerase II/histidine kinase"/>
    <property type="match status" value="1"/>
</dbReference>
<keyword evidence="5" id="KW-0472">Membrane</keyword>
<dbReference type="InterPro" id="IPR003594">
    <property type="entry name" value="HATPase_dom"/>
</dbReference>
<dbReference type="InterPro" id="IPR036097">
    <property type="entry name" value="HisK_dim/P_sf"/>
</dbReference>
<keyword evidence="3" id="KW-0597">Phosphoprotein</keyword>
<feature type="transmembrane region" description="Helical" evidence="5">
    <location>
        <begin position="67"/>
        <end position="84"/>
    </location>
</feature>
<dbReference type="InterPro" id="IPR003661">
    <property type="entry name" value="HisK_dim/P_dom"/>
</dbReference>
<protein>
    <recommendedName>
        <fullName evidence="2">histidine kinase</fullName>
        <ecNumber evidence="2">2.7.13.3</ecNumber>
    </recommendedName>
</protein>
<evidence type="ECO:0000313" key="8">
    <source>
        <dbReference type="Proteomes" id="UP000184474"/>
    </source>
</evidence>
<dbReference type="CDD" id="cd00082">
    <property type="entry name" value="HisKA"/>
    <property type="match status" value="1"/>
</dbReference>
<dbReference type="STRING" id="156994.SAMN04488028_101202"/>
<evidence type="ECO:0000256" key="3">
    <source>
        <dbReference type="ARBA" id="ARBA00022553"/>
    </source>
</evidence>
<keyword evidence="4" id="KW-0175">Coiled coil</keyword>
<keyword evidence="7" id="KW-0808">Transferase</keyword>
<reference evidence="8" key="1">
    <citation type="submission" date="2016-11" db="EMBL/GenBank/DDBJ databases">
        <authorList>
            <person name="Varghese N."/>
            <person name="Submissions S."/>
        </authorList>
    </citation>
    <scope>NUCLEOTIDE SEQUENCE [LARGE SCALE GENOMIC DNA]</scope>
    <source>
        <strain evidence="8">DSM 26134</strain>
    </source>
</reference>
<feature type="transmembrane region" description="Helical" evidence="5">
    <location>
        <begin position="91"/>
        <end position="111"/>
    </location>
</feature>
<evidence type="ECO:0000259" key="6">
    <source>
        <dbReference type="PROSITE" id="PS50109"/>
    </source>
</evidence>
<dbReference type="PANTHER" id="PTHR43547">
    <property type="entry name" value="TWO-COMPONENT HISTIDINE KINASE"/>
    <property type="match status" value="1"/>
</dbReference>
<keyword evidence="8" id="KW-1185">Reference proteome</keyword>
<dbReference type="SMART" id="SM00387">
    <property type="entry name" value="HATPase_c"/>
    <property type="match status" value="1"/>
</dbReference>
<dbReference type="InterPro" id="IPR036890">
    <property type="entry name" value="HATPase_C_sf"/>
</dbReference>
<evidence type="ECO:0000256" key="1">
    <source>
        <dbReference type="ARBA" id="ARBA00000085"/>
    </source>
</evidence>
<dbReference type="InterPro" id="IPR005467">
    <property type="entry name" value="His_kinase_dom"/>
</dbReference>
<dbReference type="Pfam" id="PF02518">
    <property type="entry name" value="HATPase_c"/>
    <property type="match status" value="1"/>
</dbReference>
<feature type="domain" description="Histidine kinase" evidence="6">
    <location>
        <begin position="239"/>
        <end position="455"/>
    </location>
</feature>